<dbReference type="InterPro" id="IPR010699">
    <property type="entry name" value="DUF1275"/>
</dbReference>
<dbReference type="Pfam" id="PF06912">
    <property type="entry name" value="DUF1275"/>
    <property type="match status" value="1"/>
</dbReference>
<feature type="transmembrane region" description="Helical" evidence="1">
    <location>
        <begin position="97"/>
        <end position="120"/>
    </location>
</feature>
<gene>
    <name evidence="2" type="ORF">ERHA53_27830</name>
</gene>
<proteinExistence type="predicted"/>
<name>A0ABM7N1T1_ERWRD</name>
<sequence length="243" mass="26549">MLNMMIKRKRERRHTEDRYLALVLATSAGLLNAMALGAFGVFPSHMSGNTSQLSTEISRVDIRDLTFLLAIITAFVTGCVTARMMVIVGIRNNIRTIFSLILLTEGVLLMMMSAFELLFYSSGNNREVLVFLGFLMGIHNATSTQLSNGRVRSTHITGTLTDAGIALGSLLATLFRRDPSKEVNVQRKQFITHLITILSFLSGGIAGLLLFNQFGFSSMIAVGGFLVVIALSSIAIAVQMARR</sequence>
<reference evidence="2 3" key="1">
    <citation type="submission" date="2021-01" db="EMBL/GenBank/DDBJ databases">
        <title>Complete genome sequence of Erwinia rhapontici MAFF 311153.</title>
        <authorList>
            <person name="Morohoshi T."/>
            <person name="Someya N."/>
        </authorList>
    </citation>
    <scope>NUCLEOTIDE SEQUENCE [LARGE SCALE GENOMIC DNA]</scope>
    <source>
        <strain evidence="2 3">MAFF 311153</strain>
    </source>
</reference>
<feature type="transmembrane region" description="Helical" evidence="1">
    <location>
        <begin position="216"/>
        <end position="238"/>
    </location>
</feature>
<feature type="transmembrane region" description="Helical" evidence="1">
    <location>
        <begin position="156"/>
        <end position="175"/>
    </location>
</feature>
<keyword evidence="1" id="KW-0812">Transmembrane</keyword>
<keyword evidence="1" id="KW-0472">Membrane</keyword>
<evidence type="ECO:0000313" key="3">
    <source>
        <dbReference type="Proteomes" id="UP000677515"/>
    </source>
</evidence>
<protein>
    <submittedName>
        <fullName evidence="2">Membrane protein</fullName>
    </submittedName>
</protein>
<accession>A0ABM7N1T1</accession>
<evidence type="ECO:0000256" key="1">
    <source>
        <dbReference type="SAM" id="Phobius"/>
    </source>
</evidence>
<feature type="transmembrane region" description="Helical" evidence="1">
    <location>
        <begin position="190"/>
        <end position="210"/>
    </location>
</feature>
<organism evidence="2 3">
    <name type="scientific">Erwinia rhapontici</name>
    <name type="common">Pectobacterium rhapontici</name>
    <dbReference type="NCBI Taxonomy" id="55212"/>
    <lineage>
        <taxon>Bacteria</taxon>
        <taxon>Pseudomonadati</taxon>
        <taxon>Pseudomonadota</taxon>
        <taxon>Gammaproteobacteria</taxon>
        <taxon>Enterobacterales</taxon>
        <taxon>Erwiniaceae</taxon>
        <taxon>Erwinia</taxon>
    </lineage>
</organism>
<dbReference type="EMBL" id="AP024329">
    <property type="protein sequence ID" value="BCQ35440.1"/>
    <property type="molecule type" value="Genomic_DNA"/>
</dbReference>
<keyword evidence="3" id="KW-1185">Reference proteome</keyword>
<evidence type="ECO:0000313" key="2">
    <source>
        <dbReference type="EMBL" id="BCQ35440.1"/>
    </source>
</evidence>
<dbReference type="PANTHER" id="PTHR37314">
    <property type="entry name" value="SLR0142 PROTEIN"/>
    <property type="match status" value="1"/>
</dbReference>
<keyword evidence="1" id="KW-1133">Transmembrane helix</keyword>
<dbReference type="Proteomes" id="UP000677515">
    <property type="component" value="Chromosome"/>
</dbReference>
<dbReference type="PANTHER" id="PTHR37314:SF4">
    <property type="entry name" value="UPF0700 TRANSMEMBRANE PROTEIN YOAK"/>
    <property type="match status" value="1"/>
</dbReference>
<feature type="transmembrane region" description="Helical" evidence="1">
    <location>
        <begin position="67"/>
        <end position="90"/>
    </location>
</feature>
<dbReference type="RefSeq" id="WP_133841751.1">
    <property type="nucleotide sequence ID" value="NZ_AP024329.1"/>
</dbReference>